<organism evidence="2 3">
    <name type="scientific">Datura stramonium</name>
    <name type="common">Jimsonweed</name>
    <name type="synonym">Common thornapple</name>
    <dbReference type="NCBI Taxonomy" id="4076"/>
    <lineage>
        <taxon>Eukaryota</taxon>
        <taxon>Viridiplantae</taxon>
        <taxon>Streptophyta</taxon>
        <taxon>Embryophyta</taxon>
        <taxon>Tracheophyta</taxon>
        <taxon>Spermatophyta</taxon>
        <taxon>Magnoliopsida</taxon>
        <taxon>eudicotyledons</taxon>
        <taxon>Gunneridae</taxon>
        <taxon>Pentapetalae</taxon>
        <taxon>asterids</taxon>
        <taxon>lamiids</taxon>
        <taxon>Solanales</taxon>
        <taxon>Solanaceae</taxon>
        <taxon>Solanoideae</taxon>
        <taxon>Datureae</taxon>
        <taxon>Datura</taxon>
    </lineage>
</organism>
<name>A0ABS8WU99_DATST</name>
<comment type="caution">
    <text evidence="2">The sequence shown here is derived from an EMBL/GenBank/DDBJ whole genome shotgun (WGS) entry which is preliminary data.</text>
</comment>
<reference evidence="2 3" key="1">
    <citation type="journal article" date="2021" name="BMC Genomics">
        <title>Datura genome reveals duplications of psychoactive alkaloid biosynthetic genes and high mutation rate following tissue culture.</title>
        <authorList>
            <person name="Rajewski A."/>
            <person name="Carter-House D."/>
            <person name="Stajich J."/>
            <person name="Litt A."/>
        </authorList>
    </citation>
    <scope>NUCLEOTIDE SEQUENCE [LARGE SCALE GENOMIC DNA]</scope>
    <source>
        <strain evidence="2">AR-01</strain>
    </source>
</reference>
<dbReference type="Proteomes" id="UP000823775">
    <property type="component" value="Unassembled WGS sequence"/>
</dbReference>
<protein>
    <submittedName>
        <fullName evidence="2">Uncharacterized protein</fullName>
    </submittedName>
</protein>
<sequence>MAVGFKVYQVSTYARKAYLYIFTTFMNYLVKLYLKSSSNARPFLSMELLRPFTLCRYAANCGLTLHECVVQLFGVITEREFQGKKSMRLLHLTLLSFPGQGFAHSRQCALLQGQTINFKTYAKRIKWIFLQPQDKLDERHQRYLYLHGKRNLSCSSCGRNVTPPFLELRPPRLRSKLDGAMIRYLFGNGRDSREEILCSFSINGESRNLREESENAKRRHPSDADSPEIFSFIPPSRVLRAAETTHVERI</sequence>
<dbReference type="EMBL" id="JACEIK010010293">
    <property type="protein sequence ID" value="MCE3215106.1"/>
    <property type="molecule type" value="Genomic_DNA"/>
</dbReference>
<feature type="region of interest" description="Disordered" evidence="1">
    <location>
        <begin position="209"/>
        <end position="229"/>
    </location>
</feature>
<evidence type="ECO:0000313" key="2">
    <source>
        <dbReference type="EMBL" id="MCE3215106.1"/>
    </source>
</evidence>
<proteinExistence type="predicted"/>
<gene>
    <name evidence="2" type="ORF">HAX54_000825</name>
</gene>
<keyword evidence="3" id="KW-1185">Reference proteome</keyword>
<evidence type="ECO:0000256" key="1">
    <source>
        <dbReference type="SAM" id="MobiDB-lite"/>
    </source>
</evidence>
<accession>A0ABS8WU99</accession>
<evidence type="ECO:0000313" key="3">
    <source>
        <dbReference type="Proteomes" id="UP000823775"/>
    </source>
</evidence>